<proteinExistence type="predicted"/>
<dbReference type="InterPro" id="IPR025558">
    <property type="entry name" value="DUF4283"/>
</dbReference>
<feature type="non-terminal residue" evidence="2">
    <location>
        <position position="180"/>
    </location>
</feature>
<evidence type="ECO:0000259" key="1">
    <source>
        <dbReference type="Pfam" id="PF14111"/>
    </source>
</evidence>
<keyword evidence="3" id="KW-1185">Reference proteome</keyword>
<gene>
    <name evidence="2" type="ORF">Golob_004362</name>
</gene>
<protein>
    <recommendedName>
        <fullName evidence="1">DUF4283 domain-containing protein</fullName>
    </recommendedName>
</protein>
<dbReference type="Proteomes" id="UP000593572">
    <property type="component" value="Unassembled WGS sequence"/>
</dbReference>
<name>A0A7J8N180_9ROSI</name>
<comment type="caution">
    <text evidence="2">The sequence shown here is derived from an EMBL/GenBank/DDBJ whole genome shotgun (WGS) entry which is preliminary data.</text>
</comment>
<dbReference type="EMBL" id="JABEZX010000011">
    <property type="protein sequence ID" value="MBA0570748.1"/>
    <property type="molecule type" value="Genomic_DNA"/>
</dbReference>
<organism evidence="2 3">
    <name type="scientific">Gossypium lobatum</name>
    <dbReference type="NCBI Taxonomy" id="34289"/>
    <lineage>
        <taxon>Eukaryota</taxon>
        <taxon>Viridiplantae</taxon>
        <taxon>Streptophyta</taxon>
        <taxon>Embryophyta</taxon>
        <taxon>Tracheophyta</taxon>
        <taxon>Spermatophyta</taxon>
        <taxon>Magnoliopsida</taxon>
        <taxon>eudicotyledons</taxon>
        <taxon>Gunneridae</taxon>
        <taxon>Pentapetalae</taxon>
        <taxon>rosids</taxon>
        <taxon>malvids</taxon>
        <taxon>Malvales</taxon>
        <taxon>Malvaceae</taxon>
        <taxon>Malvoideae</taxon>
        <taxon>Gossypium</taxon>
    </lineage>
</organism>
<reference evidence="2 3" key="1">
    <citation type="journal article" date="2019" name="Genome Biol. Evol.">
        <title>Insights into the evolution of the New World diploid cottons (Gossypium, subgenus Houzingenia) based on genome sequencing.</title>
        <authorList>
            <person name="Grover C.E."/>
            <person name="Arick M.A. 2nd"/>
            <person name="Thrash A."/>
            <person name="Conover J.L."/>
            <person name="Sanders W.S."/>
            <person name="Peterson D.G."/>
            <person name="Frelichowski J.E."/>
            <person name="Scheffler J.A."/>
            <person name="Scheffler B.E."/>
            <person name="Wendel J.F."/>
        </authorList>
    </citation>
    <scope>NUCLEOTIDE SEQUENCE [LARGE SCALE GENOMIC DNA]</scope>
    <source>
        <strain evidence="2">157</strain>
        <tissue evidence="2">Leaf</tissue>
    </source>
</reference>
<dbReference type="Pfam" id="PF14111">
    <property type="entry name" value="DUF4283"/>
    <property type="match status" value="1"/>
</dbReference>
<dbReference type="AlphaFoldDB" id="A0A7J8N180"/>
<feature type="domain" description="DUF4283" evidence="1">
    <location>
        <begin position="2"/>
        <end position="47"/>
    </location>
</feature>
<sequence>MKKKFEIQVTGKNLFLISFDSEEDLEMTLEGRPWLFRRQLIIFDRLVRNKKGLLSIEGGIRRVEATKTGKLGHRVKECEVIPLGEHEKGVDKFPYSDTGDAPVKEDVVGRDDAGNLVEKFSTLDQQRVECMDLEGGASDLDYEKQVVLDNVNTQFGLVSPIEENSKKPKKPSWKRIARGA</sequence>
<evidence type="ECO:0000313" key="2">
    <source>
        <dbReference type="EMBL" id="MBA0570748.1"/>
    </source>
</evidence>
<accession>A0A7J8N180</accession>
<evidence type="ECO:0000313" key="3">
    <source>
        <dbReference type="Proteomes" id="UP000593572"/>
    </source>
</evidence>